<evidence type="ECO:0000313" key="3">
    <source>
        <dbReference type="Proteomes" id="UP000033647"/>
    </source>
</evidence>
<feature type="chain" id="PRO_5002468811" evidence="1">
    <location>
        <begin position="20"/>
        <end position="177"/>
    </location>
</feature>
<keyword evidence="3" id="KW-1185">Reference proteome</keyword>
<dbReference type="AlphaFoldDB" id="A0A0F4GEJ9"/>
<protein>
    <submittedName>
        <fullName evidence="2">Uncharacterized protein</fullName>
    </submittedName>
</protein>
<dbReference type="OrthoDB" id="10371016at2759"/>
<feature type="signal peptide" evidence="1">
    <location>
        <begin position="1"/>
        <end position="19"/>
    </location>
</feature>
<dbReference type="EMBL" id="LAFY01004132">
    <property type="protein sequence ID" value="KJX94620.1"/>
    <property type="molecule type" value="Genomic_DNA"/>
</dbReference>
<reference evidence="2 3" key="1">
    <citation type="submission" date="2015-03" db="EMBL/GenBank/DDBJ databases">
        <title>RNA-seq based gene annotation and comparative genomics of four Zymoseptoria species reveal species-specific pathogenicity related genes and transposable element activity.</title>
        <authorList>
            <person name="Grandaubert J."/>
            <person name="Bhattacharyya A."/>
            <person name="Stukenbrock E.H."/>
        </authorList>
    </citation>
    <scope>NUCLEOTIDE SEQUENCE [LARGE SCALE GENOMIC DNA]</scope>
    <source>
        <strain evidence="2 3">Zb18110</strain>
    </source>
</reference>
<organism evidence="2 3">
    <name type="scientific">Zymoseptoria brevis</name>
    <dbReference type="NCBI Taxonomy" id="1047168"/>
    <lineage>
        <taxon>Eukaryota</taxon>
        <taxon>Fungi</taxon>
        <taxon>Dikarya</taxon>
        <taxon>Ascomycota</taxon>
        <taxon>Pezizomycotina</taxon>
        <taxon>Dothideomycetes</taxon>
        <taxon>Dothideomycetidae</taxon>
        <taxon>Mycosphaerellales</taxon>
        <taxon>Mycosphaerellaceae</taxon>
        <taxon>Zymoseptoria</taxon>
    </lineage>
</organism>
<accession>A0A0F4GEJ9</accession>
<evidence type="ECO:0000313" key="2">
    <source>
        <dbReference type="EMBL" id="KJX94620.1"/>
    </source>
</evidence>
<gene>
    <name evidence="2" type="ORF">TI39_contig4173g00007</name>
</gene>
<name>A0A0F4GEJ9_9PEZI</name>
<evidence type="ECO:0000256" key="1">
    <source>
        <dbReference type="SAM" id="SignalP"/>
    </source>
</evidence>
<dbReference type="Proteomes" id="UP000033647">
    <property type="component" value="Unassembled WGS sequence"/>
</dbReference>
<sequence>MAPIFNLLSVALFATTVSTKRRPKLPKNGNNNDESSTAAGAIGCPSSGTSTTYLDNVYCCPGEFYGLADFAYCGISCSTSAAAATPAHIPGQALQSTLTNAFDTPSIPTLNPMLPAGGCATTVSLREEDYQAKLAAAPGGSSAAQNTAMVGAAWAAMATPGPALGAVVAVGGLLLAV</sequence>
<proteinExistence type="predicted"/>
<comment type="caution">
    <text evidence="2">The sequence shown here is derived from an EMBL/GenBank/DDBJ whole genome shotgun (WGS) entry which is preliminary data.</text>
</comment>
<keyword evidence="1" id="KW-0732">Signal</keyword>